<name>A0A7T4U1Z2_9ACTN</name>
<accession>A0A7T4U1Z2</accession>
<evidence type="ECO:0000313" key="2">
    <source>
        <dbReference type="Proteomes" id="UP000596130"/>
    </source>
</evidence>
<proteinExistence type="predicted"/>
<organism evidence="1 2">
    <name type="scientific">Streptomyces alfalfae</name>
    <dbReference type="NCBI Taxonomy" id="1642299"/>
    <lineage>
        <taxon>Bacteria</taxon>
        <taxon>Bacillati</taxon>
        <taxon>Actinomycetota</taxon>
        <taxon>Actinomycetes</taxon>
        <taxon>Kitasatosporales</taxon>
        <taxon>Streptomycetaceae</taxon>
        <taxon>Streptomyces</taxon>
    </lineage>
</organism>
<evidence type="ECO:0000313" key="1">
    <source>
        <dbReference type="EMBL" id="QQC93017.1"/>
    </source>
</evidence>
<reference evidence="1 2" key="1">
    <citation type="submission" date="2020-12" db="EMBL/GenBank/DDBJ databases">
        <title>Identification and biosynthesis of polyene macrolides produced by Streptomyces alfalfae Men-myco-93-63.</title>
        <authorList>
            <person name="Liu D."/>
            <person name="Li Y."/>
            <person name="Liu L."/>
            <person name="Han X."/>
            <person name="Shen F."/>
        </authorList>
    </citation>
    <scope>NUCLEOTIDE SEQUENCE [LARGE SCALE GENOMIC DNA]</scope>
    <source>
        <strain evidence="1 2">Men-myco-93-63</strain>
    </source>
</reference>
<dbReference type="Proteomes" id="UP000596130">
    <property type="component" value="Chromosome"/>
</dbReference>
<gene>
    <name evidence="1" type="ORF">I8755_35265</name>
</gene>
<dbReference type="EMBL" id="CP065959">
    <property type="protein sequence ID" value="QQC93017.1"/>
    <property type="molecule type" value="Genomic_DNA"/>
</dbReference>
<protein>
    <submittedName>
        <fullName evidence="1">Uncharacterized protein</fullName>
    </submittedName>
</protein>
<dbReference type="RefSeq" id="WP_198504586.1">
    <property type="nucleotide sequence ID" value="NZ_CP065959.1"/>
</dbReference>
<dbReference type="AlphaFoldDB" id="A0A7T4U1Z2"/>
<sequence length="107" mass="11670">MNTSDEQPTSARAMTVDRWCELLTGPPSTPNRWPRRSGRRAANHSLWASRFTGRVAVGETVGRFAEELGGPYVTNACVVRDILAHKMADDGWGTVVDTCLKGALLVV</sequence>